<feature type="compositionally biased region" description="Low complexity" evidence="1">
    <location>
        <begin position="13"/>
        <end position="22"/>
    </location>
</feature>
<feature type="compositionally biased region" description="Polar residues" evidence="1">
    <location>
        <begin position="1"/>
        <end position="12"/>
    </location>
</feature>
<reference evidence="2" key="2">
    <citation type="journal article" date="2015" name="Data Brief">
        <title>Shoot transcriptome of the giant reed, Arundo donax.</title>
        <authorList>
            <person name="Barrero R.A."/>
            <person name="Guerrero F.D."/>
            <person name="Moolhuijzen P."/>
            <person name="Goolsby J.A."/>
            <person name="Tidwell J."/>
            <person name="Bellgard S.E."/>
            <person name="Bellgard M.I."/>
        </authorList>
    </citation>
    <scope>NUCLEOTIDE SEQUENCE</scope>
    <source>
        <tissue evidence="2">Shoot tissue taken approximately 20 cm above the soil surface</tissue>
    </source>
</reference>
<proteinExistence type="predicted"/>
<name>A0A0A9BSE6_ARUDO</name>
<protein>
    <submittedName>
        <fullName evidence="2">Uncharacterized protein</fullName>
    </submittedName>
</protein>
<feature type="region of interest" description="Disordered" evidence="1">
    <location>
        <begin position="1"/>
        <end position="22"/>
    </location>
</feature>
<reference evidence="2" key="1">
    <citation type="submission" date="2014-09" db="EMBL/GenBank/DDBJ databases">
        <authorList>
            <person name="Magalhaes I.L.F."/>
            <person name="Oliveira U."/>
            <person name="Santos F.R."/>
            <person name="Vidigal T.H.D.A."/>
            <person name="Brescovit A.D."/>
            <person name="Santos A.J."/>
        </authorList>
    </citation>
    <scope>NUCLEOTIDE SEQUENCE</scope>
    <source>
        <tissue evidence="2">Shoot tissue taken approximately 20 cm above the soil surface</tissue>
    </source>
</reference>
<sequence>MLDSQISMGSYFSSDGSKSQGGSSYFNEFKSYVGTQLQDGPLVLANIS</sequence>
<evidence type="ECO:0000313" key="2">
    <source>
        <dbReference type="EMBL" id="JAD62192.1"/>
    </source>
</evidence>
<dbReference type="AlphaFoldDB" id="A0A0A9BSE6"/>
<dbReference type="EMBL" id="GBRH01235703">
    <property type="protein sequence ID" value="JAD62192.1"/>
    <property type="molecule type" value="Transcribed_RNA"/>
</dbReference>
<evidence type="ECO:0000256" key="1">
    <source>
        <dbReference type="SAM" id="MobiDB-lite"/>
    </source>
</evidence>
<organism evidence="2">
    <name type="scientific">Arundo donax</name>
    <name type="common">Giant reed</name>
    <name type="synonym">Donax arundinaceus</name>
    <dbReference type="NCBI Taxonomy" id="35708"/>
    <lineage>
        <taxon>Eukaryota</taxon>
        <taxon>Viridiplantae</taxon>
        <taxon>Streptophyta</taxon>
        <taxon>Embryophyta</taxon>
        <taxon>Tracheophyta</taxon>
        <taxon>Spermatophyta</taxon>
        <taxon>Magnoliopsida</taxon>
        <taxon>Liliopsida</taxon>
        <taxon>Poales</taxon>
        <taxon>Poaceae</taxon>
        <taxon>PACMAD clade</taxon>
        <taxon>Arundinoideae</taxon>
        <taxon>Arundineae</taxon>
        <taxon>Arundo</taxon>
    </lineage>
</organism>
<accession>A0A0A9BSE6</accession>